<organism evidence="3 4">
    <name type="scientific">Crotalaria pallida</name>
    <name type="common">Smooth rattlebox</name>
    <name type="synonym">Crotalaria striata</name>
    <dbReference type="NCBI Taxonomy" id="3830"/>
    <lineage>
        <taxon>Eukaryota</taxon>
        <taxon>Viridiplantae</taxon>
        <taxon>Streptophyta</taxon>
        <taxon>Embryophyta</taxon>
        <taxon>Tracheophyta</taxon>
        <taxon>Spermatophyta</taxon>
        <taxon>Magnoliopsida</taxon>
        <taxon>eudicotyledons</taxon>
        <taxon>Gunneridae</taxon>
        <taxon>Pentapetalae</taxon>
        <taxon>rosids</taxon>
        <taxon>fabids</taxon>
        <taxon>Fabales</taxon>
        <taxon>Fabaceae</taxon>
        <taxon>Papilionoideae</taxon>
        <taxon>50 kb inversion clade</taxon>
        <taxon>genistoids sensu lato</taxon>
        <taxon>core genistoids</taxon>
        <taxon>Crotalarieae</taxon>
        <taxon>Crotalaria</taxon>
    </lineage>
</organism>
<protein>
    <recommendedName>
        <fullName evidence="2">Partial AB-hydrolase lipase domain-containing protein</fullName>
    </recommendedName>
</protein>
<dbReference type="Proteomes" id="UP001372338">
    <property type="component" value="Unassembled WGS sequence"/>
</dbReference>
<dbReference type="PANTHER" id="PTHR11005">
    <property type="entry name" value="LYSOSOMAL ACID LIPASE-RELATED"/>
    <property type="match status" value="1"/>
</dbReference>
<gene>
    <name evidence="3" type="ORF">RIF29_17633</name>
</gene>
<dbReference type="GO" id="GO:0006629">
    <property type="term" value="P:lipid metabolic process"/>
    <property type="evidence" value="ECO:0007669"/>
    <property type="project" value="InterPro"/>
</dbReference>
<accession>A0AAN9FPE1</accession>
<dbReference type="InterPro" id="IPR006693">
    <property type="entry name" value="AB_hydrolase_lipase"/>
</dbReference>
<dbReference type="Gene3D" id="3.40.50.1820">
    <property type="entry name" value="alpha/beta hydrolase"/>
    <property type="match status" value="1"/>
</dbReference>
<comment type="caution">
    <text evidence="3">The sequence shown here is derived from an EMBL/GenBank/DDBJ whole genome shotgun (WGS) entry which is preliminary data.</text>
</comment>
<dbReference type="Pfam" id="PF04083">
    <property type="entry name" value="Abhydro_lipase"/>
    <property type="match status" value="1"/>
</dbReference>
<sequence length="116" mass="12669">MAKSSLSIILVILLWGLTLSSGKKLLSHKSRKSAITALAPASTDGICSSMVKTQGYTCEEHLVTTKDGYILNMPRIPVGRSRGPPSNRPPVLLQHGLFMVTICSKSSYRPIFIWLV</sequence>
<evidence type="ECO:0000313" key="4">
    <source>
        <dbReference type="Proteomes" id="UP001372338"/>
    </source>
</evidence>
<dbReference type="AlphaFoldDB" id="A0AAN9FPE1"/>
<keyword evidence="4" id="KW-1185">Reference proteome</keyword>
<reference evidence="3 4" key="1">
    <citation type="submission" date="2024-01" db="EMBL/GenBank/DDBJ databases">
        <title>The genomes of 5 underutilized Papilionoideae crops provide insights into root nodulation and disease resistanc.</title>
        <authorList>
            <person name="Yuan L."/>
        </authorList>
    </citation>
    <scope>NUCLEOTIDE SEQUENCE [LARGE SCALE GENOMIC DNA]</scope>
    <source>
        <strain evidence="3">ZHUSHIDOU_FW_LH</strain>
        <tissue evidence="3">Leaf</tissue>
    </source>
</reference>
<proteinExistence type="predicted"/>
<feature type="chain" id="PRO_5042845999" description="Partial AB-hydrolase lipase domain-containing protein" evidence="1">
    <location>
        <begin position="23"/>
        <end position="116"/>
    </location>
</feature>
<evidence type="ECO:0000259" key="2">
    <source>
        <dbReference type="Pfam" id="PF04083"/>
    </source>
</evidence>
<name>A0AAN9FPE1_CROPI</name>
<dbReference type="SUPFAM" id="SSF53474">
    <property type="entry name" value="alpha/beta-Hydrolases"/>
    <property type="match status" value="1"/>
</dbReference>
<feature type="domain" description="Partial AB-hydrolase lipase" evidence="2">
    <location>
        <begin position="48"/>
        <end position="99"/>
    </location>
</feature>
<dbReference type="EMBL" id="JAYWIO010000003">
    <property type="protein sequence ID" value="KAK7276493.1"/>
    <property type="molecule type" value="Genomic_DNA"/>
</dbReference>
<feature type="signal peptide" evidence="1">
    <location>
        <begin position="1"/>
        <end position="22"/>
    </location>
</feature>
<evidence type="ECO:0000313" key="3">
    <source>
        <dbReference type="EMBL" id="KAK7276493.1"/>
    </source>
</evidence>
<keyword evidence="1" id="KW-0732">Signal</keyword>
<dbReference type="InterPro" id="IPR029058">
    <property type="entry name" value="AB_hydrolase_fold"/>
</dbReference>
<evidence type="ECO:0000256" key="1">
    <source>
        <dbReference type="SAM" id="SignalP"/>
    </source>
</evidence>